<evidence type="ECO:0000313" key="3">
    <source>
        <dbReference type="Proteomes" id="UP000024635"/>
    </source>
</evidence>
<gene>
    <name evidence="2" type="primary">Acey_s0047.g1446</name>
    <name evidence="2" type="ORF">Y032_0047g1446</name>
</gene>
<organism evidence="2 3">
    <name type="scientific">Ancylostoma ceylanicum</name>
    <dbReference type="NCBI Taxonomy" id="53326"/>
    <lineage>
        <taxon>Eukaryota</taxon>
        <taxon>Metazoa</taxon>
        <taxon>Ecdysozoa</taxon>
        <taxon>Nematoda</taxon>
        <taxon>Chromadorea</taxon>
        <taxon>Rhabditida</taxon>
        <taxon>Rhabditina</taxon>
        <taxon>Rhabditomorpha</taxon>
        <taxon>Strongyloidea</taxon>
        <taxon>Ancylostomatidae</taxon>
        <taxon>Ancylostomatinae</taxon>
        <taxon>Ancylostoma</taxon>
    </lineage>
</organism>
<accession>A0A016UCM7</accession>
<sequence length="144" mass="16509">MPPLKGSSLLIVMIMCLFLIFCMISWSKSAASGDVRMLSVNDVLSRNIWRQDSKSDLPVKVNEAYDRWHECISGALLSKLDDQEQLWPAFADAVNTCYDRTPMKNVNLSGVSNKDEYKFHIFNDTDVSFLTFSSRSHFFLEVDR</sequence>
<keyword evidence="1" id="KW-1133">Transmembrane helix</keyword>
<reference evidence="3" key="1">
    <citation type="journal article" date="2015" name="Nat. Genet.">
        <title>The genome and transcriptome of the zoonotic hookworm Ancylostoma ceylanicum identify infection-specific gene families.</title>
        <authorList>
            <person name="Schwarz E.M."/>
            <person name="Hu Y."/>
            <person name="Antoshechkin I."/>
            <person name="Miller M.M."/>
            <person name="Sternberg P.W."/>
            <person name="Aroian R.V."/>
        </authorList>
    </citation>
    <scope>NUCLEOTIDE SEQUENCE</scope>
    <source>
        <strain evidence="3">HY135</strain>
    </source>
</reference>
<protein>
    <submittedName>
        <fullName evidence="2">Uncharacterized protein</fullName>
    </submittedName>
</protein>
<dbReference type="Proteomes" id="UP000024635">
    <property type="component" value="Unassembled WGS sequence"/>
</dbReference>
<feature type="transmembrane region" description="Helical" evidence="1">
    <location>
        <begin position="6"/>
        <end position="27"/>
    </location>
</feature>
<keyword evidence="3" id="KW-1185">Reference proteome</keyword>
<evidence type="ECO:0000313" key="2">
    <source>
        <dbReference type="EMBL" id="EYC12373.1"/>
    </source>
</evidence>
<dbReference type="AlphaFoldDB" id="A0A016UCM7"/>
<keyword evidence="1" id="KW-0812">Transmembrane</keyword>
<name>A0A016UCM7_9BILA</name>
<proteinExistence type="predicted"/>
<evidence type="ECO:0000256" key="1">
    <source>
        <dbReference type="SAM" id="Phobius"/>
    </source>
</evidence>
<keyword evidence="1" id="KW-0472">Membrane</keyword>
<dbReference type="OrthoDB" id="5825619at2759"/>
<comment type="caution">
    <text evidence="2">The sequence shown here is derived from an EMBL/GenBank/DDBJ whole genome shotgun (WGS) entry which is preliminary data.</text>
</comment>
<dbReference type="EMBL" id="JARK01001383">
    <property type="protein sequence ID" value="EYC12373.1"/>
    <property type="molecule type" value="Genomic_DNA"/>
</dbReference>